<sequence length="182" mass="20969">MSSDQSRGGCRCTESTIGRNHKHAIESGASHTLRRPPTILDSLPPSSLHRSQYLPIRNVFHAHPLYARRWFDFLKFIAFAFLRFQVQLRQDGCLVERGLLVSFSVALGGSRRFVKIRRASKVDGDWSQAGCRDRSPMERFEGRCLCLGVHARSRGARGRRLRFTSRRFRRIEKGVQNSWLVQ</sequence>
<evidence type="ECO:0000313" key="2">
    <source>
        <dbReference type="Proteomes" id="UP000807025"/>
    </source>
</evidence>
<organism evidence="1 2">
    <name type="scientific">Pleurotus eryngii</name>
    <name type="common">Boletus of the steppes</name>
    <dbReference type="NCBI Taxonomy" id="5323"/>
    <lineage>
        <taxon>Eukaryota</taxon>
        <taxon>Fungi</taxon>
        <taxon>Dikarya</taxon>
        <taxon>Basidiomycota</taxon>
        <taxon>Agaricomycotina</taxon>
        <taxon>Agaricomycetes</taxon>
        <taxon>Agaricomycetidae</taxon>
        <taxon>Agaricales</taxon>
        <taxon>Pleurotineae</taxon>
        <taxon>Pleurotaceae</taxon>
        <taxon>Pleurotus</taxon>
    </lineage>
</organism>
<dbReference type="EMBL" id="MU154651">
    <property type="protein sequence ID" value="KAF9490046.1"/>
    <property type="molecule type" value="Genomic_DNA"/>
</dbReference>
<reference evidence="1" key="1">
    <citation type="submission" date="2020-11" db="EMBL/GenBank/DDBJ databases">
        <authorList>
            <consortium name="DOE Joint Genome Institute"/>
            <person name="Ahrendt S."/>
            <person name="Riley R."/>
            <person name="Andreopoulos W."/>
            <person name="Labutti K."/>
            <person name="Pangilinan J."/>
            <person name="Ruiz-Duenas F.J."/>
            <person name="Barrasa J.M."/>
            <person name="Sanchez-Garcia M."/>
            <person name="Camarero S."/>
            <person name="Miyauchi S."/>
            <person name="Serrano A."/>
            <person name="Linde D."/>
            <person name="Babiker R."/>
            <person name="Drula E."/>
            <person name="Ayuso-Fernandez I."/>
            <person name="Pacheco R."/>
            <person name="Padilla G."/>
            <person name="Ferreira P."/>
            <person name="Barriuso J."/>
            <person name="Kellner H."/>
            <person name="Castanera R."/>
            <person name="Alfaro M."/>
            <person name="Ramirez L."/>
            <person name="Pisabarro A.G."/>
            <person name="Kuo A."/>
            <person name="Tritt A."/>
            <person name="Lipzen A."/>
            <person name="He G."/>
            <person name="Yan M."/>
            <person name="Ng V."/>
            <person name="Cullen D."/>
            <person name="Martin F."/>
            <person name="Rosso M.-N."/>
            <person name="Henrissat B."/>
            <person name="Hibbett D."/>
            <person name="Martinez A.T."/>
            <person name="Grigoriev I.V."/>
        </authorList>
    </citation>
    <scope>NUCLEOTIDE SEQUENCE</scope>
    <source>
        <strain evidence="1">ATCC 90797</strain>
    </source>
</reference>
<comment type="caution">
    <text evidence="1">The sequence shown here is derived from an EMBL/GenBank/DDBJ whole genome shotgun (WGS) entry which is preliminary data.</text>
</comment>
<dbReference type="AlphaFoldDB" id="A0A9P5ZM42"/>
<gene>
    <name evidence="1" type="ORF">BDN71DRAFT_238467</name>
</gene>
<name>A0A9P5ZM42_PLEER</name>
<evidence type="ECO:0000313" key="1">
    <source>
        <dbReference type="EMBL" id="KAF9490046.1"/>
    </source>
</evidence>
<accession>A0A9P5ZM42</accession>
<keyword evidence="2" id="KW-1185">Reference proteome</keyword>
<proteinExistence type="predicted"/>
<protein>
    <submittedName>
        <fullName evidence="1">Uncharacterized protein</fullName>
    </submittedName>
</protein>
<dbReference type="Proteomes" id="UP000807025">
    <property type="component" value="Unassembled WGS sequence"/>
</dbReference>